<dbReference type="InterPro" id="IPR013783">
    <property type="entry name" value="Ig-like_fold"/>
</dbReference>
<organism evidence="4 5">
    <name type="scientific">Rufibacter quisquiliarum</name>
    <dbReference type="NCBI Taxonomy" id="1549639"/>
    <lineage>
        <taxon>Bacteria</taxon>
        <taxon>Pseudomonadati</taxon>
        <taxon>Bacteroidota</taxon>
        <taxon>Cytophagia</taxon>
        <taxon>Cytophagales</taxon>
        <taxon>Hymenobacteraceae</taxon>
        <taxon>Rufibacter</taxon>
    </lineage>
</organism>
<accession>A0A839GI63</accession>
<reference evidence="4 5" key="1">
    <citation type="submission" date="2020-08" db="EMBL/GenBank/DDBJ databases">
        <title>Genomic Encyclopedia of Type Strains, Phase IV (KMG-IV): sequencing the most valuable type-strain genomes for metagenomic binning, comparative biology and taxonomic classification.</title>
        <authorList>
            <person name="Goeker M."/>
        </authorList>
    </citation>
    <scope>NUCLEOTIDE SEQUENCE [LARGE SCALE GENOMIC DNA]</scope>
    <source>
        <strain evidence="4 5">DSM 29854</strain>
    </source>
</reference>
<name>A0A839GI63_9BACT</name>
<evidence type="ECO:0008006" key="6">
    <source>
        <dbReference type="Google" id="ProtNLM"/>
    </source>
</evidence>
<dbReference type="Pfam" id="PF19408">
    <property type="entry name" value="PKD_6"/>
    <property type="match status" value="1"/>
</dbReference>
<feature type="domain" description="Secretion system C-terminal sorting" evidence="2">
    <location>
        <begin position="739"/>
        <end position="813"/>
    </location>
</feature>
<dbReference type="AlphaFoldDB" id="A0A839GI63"/>
<feature type="signal peptide" evidence="1">
    <location>
        <begin position="1"/>
        <end position="25"/>
    </location>
</feature>
<evidence type="ECO:0000259" key="3">
    <source>
        <dbReference type="Pfam" id="PF19408"/>
    </source>
</evidence>
<evidence type="ECO:0000259" key="2">
    <source>
        <dbReference type="Pfam" id="PF18962"/>
    </source>
</evidence>
<keyword evidence="1" id="KW-0732">Signal</keyword>
<dbReference type="Gene3D" id="2.60.40.10">
    <property type="entry name" value="Immunoglobulins"/>
    <property type="match status" value="1"/>
</dbReference>
<dbReference type="EMBL" id="JACJIQ010000014">
    <property type="protein sequence ID" value="MBA9078562.1"/>
    <property type="molecule type" value="Genomic_DNA"/>
</dbReference>
<sequence>MKKTLHSWGCTLLLILFGITQQAFAAKCGEIITSVKAGNFSDRSIWDKGRVPSSCEKIVINHAVNINQEVWVGKDGKGELLINQNGSLKGSGKLLVLNNMSAVTVNGVMELTNLDFGINSNDSAYFVNNGTVKVQGNVFFKKGSVINNGDMTLALGSPEAFERITLKNNKNMVFSNSVHLNSGATVYNKGLFEVKATADDALNINTGYFYNCGTVKIAGRLNFPSGVSVGKPNLLLNYGSVTSDRIYVNSQASIKNWGRIYSHKNIESNGSIFNYACGYIEQSTAGFTFHNMNSISELTNDGFIKIKGNFKNTHGKVTGKGTFHVYGTSTNTDQGTITGTLCFLDFTKASASLIVDEVRNQATISSSVKACATAAEPTLCPLPDCGGQDNGGEQPGEGDCVSVDECFKFIYKGYVTLPNGNVKIVFEVITNCGNALSNVAFQLPAGAKAKNPQATTFKYTVENTTNNPFYSVKFEAKAAEGYKNGTSDTFSYELTAAEFAKLTTIKVQAKAAGTIGAVAFNPKGCNPTPCPAGAPKVSLLAPDSVCNLSDDTYRFEVANLQEGVSYEFQLPEGFVPVEEGNGYVEVVAVFEEEQLGQPQTVRVVATSECGTATAEATVVVSECGAGTPLPVSLTRFDGVSRNGTVELSWTTATEINNDRFEVERSLNGKDFVKIGEVKGSGNTSVVIDYTFTDNGATSGAAYYRLRQVDLDGSQEYSKVISVKHNAGVANAGASAKVSVFPNPVTSGNVSIRFAEVPKGEVSVRLVDLGGRVLHTATLSTDGTLNLSGLGLSSGVYMISINGGGVNETQRLMVR</sequence>
<evidence type="ECO:0000313" key="5">
    <source>
        <dbReference type="Proteomes" id="UP000563094"/>
    </source>
</evidence>
<evidence type="ECO:0000256" key="1">
    <source>
        <dbReference type="SAM" id="SignalP"/>
    </source>
</evidence>
<protein>
    <recommendedName>
        <fullName evidence="6">Secretion system C-terminal sorting domain-containing protein</fullName>
    </recommendedName>
</protein>
<evidence type="ECO:0000313" key="4">
    <source>
        <dbReference type="EMBL" id="MBA9078562.1"/>
    </source>
</evidence>
<feature type="domain" description="PKD-like" evidence="3">
    <location>
        <begin position="541"/>
        <end position="616"/>
    </location>
</feature>
<comment type="caution">
    <text evidence="4">The sequence shown here is derived from an EMBL/GenBank/DDBJ whole genome shotgun (WGS) entry which is preliminary data.</text>
</comment>
<proteinExistence type="predicted"/>
<dbReference type="Proteomes" id="UP000563094">
    <property type="component" value="Unassembled WGS sequence"/>
</dbReference>
<gene>
    <name evidence="4" type="ORF">FHS90_003292</name>
</gene>
<dbReference type="Pfam" id="PF18962">
    <property type="entry name" value="Por_Secre_tail"/>
    <property type="match status" value="1"/>
</dbReference>
<dbReference type="NCBIfam" id="TIGR04183">
    <property type="entry name" value="Por_Secre_tail"/>
    <property type="match status" value="1"/>
</dbReference>
<feature type="chain" id="PRO_5032294239" description="Secretion system C-terminal sorting domain-containing protein" evidence="1">
    <location>
        <begin position="26"/>
        <end position="814"/>
    </location>
</feature>
<keyword evidence="5" id="KW-1185">Reference proteome</keyword>
<dbReference type="InterPro" id="IPR026444">
    <property type="entry name" value="Secre_tail"/>
</dbReference>
<dbReference type="RefSeq" id="WP_082893598.1">
    <property type="nucleotide sequence ID" value="NZ_JACJIQ010000014.1"/>
</dbReference>
<dbReference type="InterPro" id="IPR045829">
    <property type="entry name" value="PKD_6"/>
</dbReference>